<keyword evidence="13" id="KW-0732">Signal</keyword>
<keyword evidence="11" id="KW-0325">Glycoprotein</keyword>
<evidence type="ECO:0000256" key="13">
    <source>
        <dbReference type="SAM" id="SignalP"/>
    </source>
</evidence>
<sequence length="662" mass="76052">MGSAYYLKKVLVVFIVASLVLLVRQSGQKILTTATENNHRGRFYNKKLDLRRARDEFRNPVFASWAVKDKVQKISERSLSEKCNLYLEEIQDFHVDLDTWTSLKIDPLVYKEKKWTKERLRAEKKKYKRKDWKKEYEEEITREFAEASSLYANYENRIFDEVNHMRVYGKCVPEISDSLCHKFQKQLYPWMLDLPKVKDAQGIVVKTQKKKKNNSNSLVSKCLINQLLETDDSQGIIIPILNGETRRSVGNIERALKSLRYLGSKLPVAITFTALPEEEKKRLVNAATVDADQYSPMQLYFVDLSPVTKYDLDITTLSLSFSPFEDTVLLSEHSILLTEPQNLFNAVKYKSGGAYFFKHPSILNKVKATPGFYEIGHFVKNIISPSGGDLEYFNLQRQTSCASRRYFDEDFKTAIDANLMVVNKRKALNGLLMSLSLEFYKVLNLRLKKPDTIWIGQELAGTNVAFHHNYPVMAGVYSPQADSEICSASYAQLSDTDDVTLISTTSHQLQNWLRNNYSFKAAFDKKYVRKYTEYVDNIFVTLPTSSTLTLGAAAAKTSMDRLDYTLFKKLLKNPSLIENVIIPPILKTKVNVKTFEEQSEAWIEQKDHISERAKQASHKYYCAYSTVGDPLDGGDRGLTINVSRQKQEFYSNVTAVWLRGRP</sequence>
<dbReference type="Proteomes" id="UP001497383">
    <property type="component" value="Chromosome 2"/>
</dbReference>
<evidence type="ECO:0000256" key="3">
    <source>
        <dbReference type="ARBA" id="ARBA00009105"/>
    </source>
</evidence>
<keyword evidence="10" id="KW-0472">Membrane</keyword>
<keyword evidence="15" id="KW-1185">Reference proteome</keyword>
<evidence type="ECO:0000256" key="1">
    <source>
        <dbReference type="ARBA" id="ARBA00004323"/>
    </source>
</evidence>
<evidence type="ECO:0000256" key="10">
    <source>
        <dbReference type="ARBA" id="ARBA00023136"/>
    </source>
</evidence>
<reference evidence="14 15" key="1">
    <citation type="submission" date="2024-03" db="EMBL/GenBank/DDBJ databases">
        <authorList>
            <person name="Brejova B."/>
        </authorList>
    </citation>
    <scope>NUCLEOTIDE SEQUENCE [LARGE SCALE GENOMIC DNA]</scope>
    <source>
        <strain evidence="14 15">CBS 14171</strain>
    </source>
</reference>
<keyword evidence="12" id="KW-0175">Coiled coil</keyword>
<comment type="similarity">
    <text evidence="3">Belongs to the MNN1/MNT family.</text>
</comment>
<keyword evidence="8" id="KW-1133">Transmembrane helix</keyword>
<evidence type="ECO:0000256" key="8">
    <source>
        <dbReference type="ARBA" id="ARBA00022989"/>
    </source>
</evidence>
<name>A0ABP0ZGX9_9ASCO</name>
<evidence type="ECO:0000256" key="12">
    <source>
        <dbReference type="SAM" id="Coils"/>
    </source>
</evidence>
<evidence type="ECO:0000256" key="6">
    <source>
        <dbReference type="ARBA" id="ARBA00022692"/>
    </source>
</evidence>
<evidence type="ECO:0000256" key="11">
    <source>
        <dbReference type="ARBA" id="ARBA00023180"/>
    </source>
</evidence>
<gene>
    <name evidence="14" type="ORF">LODBEIA_P16450</name>
</gene>
<keyword evidence="4" id="KW-0328">Glycosyltransferase</keyword>
<keyword evidence="9" id="KW-0333">Golgi apparatus</keyword>
<keyword evidence="7" id="KW-0735">Signal-anchor</keyword>
<keyword evidence="6" id="KW-0812">Transmembrane</keyword>
<comment type="subcellular location">
    <subcellularLocation>
        <location evidence="1">Golgi apparatus membrane</location>
        <topology evidence="1">Single-pass type II membrane protein</topology>
    </subcellularLocation>
</comment>
<evidence type="ECO:0000313" key="15">
    <source>
        <dbReference type="Proteomes" id="UP001497383"/>
    </source>
</evidence>
<evidence type="ECO:0000256" key="2">
    <source>
        <dbReference type="ARBA" id="ARBA00004922"/>
    </source>
</evidence>
<comment type="pathway">
    <text evidence="2">Protein modification; protein glycosylation.</text>
</comment>
<evidence type="ECO:0000256" key="4">
    <source>
        <dbReference type="ARBA" id="ARBA00022676"/>
    </source>
</evidence>
<protein>
    <recommendedName>
        <fullName evidence="16">Alpha-1,3-mannosyltransferase</fullName>
    </recommendedName>
</protein>
<organism evidence="14 15">
    <name type="scientific">Lodderomyces beijingensis</name>
    <dbReference type="NCBI Taxonomy" id="1775926"/>
    <lineage>
        <taxon>Eukaryota</taxon>
        <taxon>Fungi</taxon>
        <taxon>Dikarya</taxon>
        <taxon>Ascomycota</taxon>
        <taxon>Saccharomycotina</taxon>
        <taxon>Pichiomycetes</taxon>
        <taxon>Debaryomycetaceae</taxon>
        <taxon>Candida/Lodderomyces clade</taxon>
        <taxon>Lodderomyces</taxon>
    </lineage>
</organism>
<evidence type="ECO:0000313" key="14">
    <source>
        <dbReference type="EMBL" id="CAK9437267.1"/>
    </source>
</evidence>
<feature type="chain" id="PRO_5045981140" description="Alpha-1,3-mannosyltransferase" evidence="13">
    <location>
        <begin position="28"/>
        <end position="662"/>
    </location>
</feature>
<dbReference type="EMBL" id="OZ022406">
    <property type="protein sequence ID" value="CAK9437267.1"/>
    <property type="molecule type" value="Genomic_DNA"/>
</dbReference>
<keyword evidence="5" id="KW-0808">Transferase</keyword>
<dbReference type="RefSeq" id="XP_066828583.1">
    <property type="nucleotide sequence ID" value="XM_066971556.1"/>
</dbReference>
<evidence type="ECO:0000256" key="9">
    <source>
        <dbReference type="ARBA" id="ARBA00023034"/>
    </source>
</evidence>
<dbReference type="GeneID" id="92206841"/>
<accession>A0ABP0ZGX9</accession>
<dbReference type="PANTHER" id="PTHR31392:SF1">
    <property type="entry name" value="ALPHA-1,3-MANNOSYLTRANSFERASE MNN1-RELATED"/>
    <property type="match status" value="1"/>
</dbReference>
<evidence type="ECO:0000256" key="5">
    <source>
        <dbReference type="ARBA" id="ARBA00022679"/>
    </source>
</evidence>
<dbReference type="Pfam" id="PF11051">
    <property type="entry name" value="Mannosyl_trans3"/>
    <property type="match status" value="1"/>
</dbReference>
<feature type="signal peptide" evidence="13">
    <location>
        <begin position="1"/>
        <end position="27"/>
    </location>
</feature>
<evidence type="ECO:0000256" key="7">
    <source>
        <dbReference type="ARBA" id="ARBA00022968"/>
    </source>
</evidence>
<dbReference type="InterPro" id="IPR022751">
    <property type="entry name" value="Alpha_mannosyltransferase"/>
</dbReference>
<dbReference type="PANTHER" id="PTHR31392">
    <property type="entry name" value="ALPHA-1,3-MANNOSYLTRANSFERASE MNN1-RELATED"/>
    <property type="match status" value="1"/>
</dbReference>
<feature type="coiled-coil region" evidence="12">
    <location>
        <begin position="110"/>
        <end position="157"/>
    </location>
</feature>
<proteinExistence type="inferred from homology"/>
<evidence type="ECO:0008006" key="16">
    <source>
        <dbReference type="Google" id="ProtNLM"/>
    </source>
</evidence>